<sequence>MKPLTLAAALLLATVSSSSWAQSPADHEAHHPDQKEPPAATQPAPPAGQPGMMGQGMMGGPQGMMGGRGMMMGGDMPMANMMQMMGMMGQSGAETGCAGMTGMATIDRIEGRIAFLRTELKITDAQSPAWNAFADALRANAKSLGEVRSSMMQGGATQHLTDRLTVQEKWLAARLEGTRAIKSALTNLVGTLSDDQKKTADELLAPHMGMGMMAGMQPGQMGADQMQPGMTTQGQGR</sequence>
<evidence type="ECO:0000313" key="3">
    <source>
        <dbReference type="EMBL" id="MBP1297597.1"/>
    </source>
</evidence>
<dbReference type="GO" id="GO:0042597">
    <property type="term" value="C:periplasmic space"/>
    <property type="evidence" value="ECO:0007669"/>
    <property type="project" value="InterPro"/>
</dbReference>
<dbReference type="EMBL" id="JAFICZ010000001">
    <property type="protein sequence ID" value="MBP1297597.1"/>
    <property type="molecule type" value="Genomic_DNA"/>
</dbReference>
<accession>A0A4Q4K2U9</accession>
<dbReference type="Proteomes" id="UP000673383">
    <property type="component" value="Unassembled WGS sequence"/>
</dbReference>
<dbReference type="AlphaFoldDB" id="A0A4Q4K2U9"/>
<feature type="region of interest" description="Disordered" evidence="1">
    <location>
        <begin position="21"/>
        <end position="62"/>
    </location>
</feature>
<dbReference type="GeneID" id="92954767"/>
<keyword evidence="2" id="KW-0732">Signal</keyword>
<comment type="caution">
    <text evidence="3">The sequence shown here is derived from an EMBL/GenBank/DDBJ whole genome shotgun (WGS) entry which is preliminary data.</text>
</comment>
<name>A0A4Q4K2U9_BRAEL</name>
<protein>
    <recommendedName>
        <fullName evidence="5">LTXXQ motif family protein</fullName>
    </recommendedName>
</protein>
<evidence type="ECO:0000313" key="4">
    <source>
        <dbReference type="Proteomes" id="UP000673383"/>
    </source>
</evidence>
<reference evidence="3" key="1">
    <citation type="submission" date="2021-02" db="EMBL/GenBank/DDBJ databases">
        <title>Genomic Encyclopedia of Type Strains, Phase IV (KMG-V): Genome sequencing to study the core and pangenomes of soil and plant-associated prokaryotes.</title>
        <authorList>
            <person name="Whitman W."/>
        </authorList>
    </citation>
    <scope>NUCLEOTIDE SEQUENCE</scope>
    <source>
        <strain evidence="3">USDA 406</strain>
    </source>
</reference>
<feature type="compositionally biased region" description="Gly residues" evidence="1">
    <location>
        <begin position="51"/>
        <end position="62"/>
    </location>
</feature>
<organism evidence="3 4">
    <name type="scientific">Bradyrhizobium elkanii</name>
    <dbReference type="NCBI Taxonomy" id="29448"/>
    <lineage>
        <taxon>Bacteria</taxon>
        <taxon>Pseudomonadati</taxon>
        <taxon>Pseudomonadota</taxon>
        <taxon>Alphaproteobacteria</taxon>
        <taxon>Hyphomicrobiales</taxon>
        <taxon>Nitrobacteraceae</taxon>
        <taxon>Bradyrhizobium</taxon>
    </lineage>
</organism>
<evidence type="ECO:0000256" key="1">
    <source>
        <dbReference type="SAM" id="MobiDB-lite"/>
    </source>
</evidence>
<evidence type="ECO:0008006" key="5">
    <source>
        <dbReference type="Google" id="ProtNLM"/>
    </source>
</evidence>
<feature type="compositionally biased region" description="Basic and acidic residues" evidence="1">
    <location>
        <begin position="25"/>
        <end position="36"/>
    </location>
</feature>
<gene>
    <name evidence="3" type="ORF">JOH49_007350</name>
</gene>
<dbReference type="Pfam" id="PF07813">
    <property type="entry name" value="LTXXQ"/>
    <property type="match status" value="1"/>
</dbReference>
<proteinExistence type="predicted"/>
<dbReference type="InterPro" id="IPR012899">
    <property type="entry name" value="LTXXQ"/>
</dbReference>
<feature type="chain" id="PRO_5041086295" description="LTXXQ motif family protein" evidence="2">
    <location>
        <begin position="22"/>
        <end position="237"/>
    </location>
</feature>
<evidence type="ECO:0000256" key="2">
    <source>
        <dbReference type="SAM" id="SignalP"/>
    </source>
</evidence>
<feature type="signal peptide" evidence="2">
    <location>
        <begin position="1"/>
        <end position="21"/>
    </location>
</feature>
<dbReference type="RefSeq" id="WP_018271656.1">
    <property type="nucleotide sequence ID" value="NZ_BJNL01000010.1"/>
</dbReference>